<evidence type="ECO:0000313" key="2">
    <source>
        <dbReference type="EMBL" id="CAK9273438.1"/>
    </source>
</evidence>
<gene>
    <name evidence="2" type="ORF">CSSPJE1EN1_LOCUS18916</name>
</gene>
<reference evidence="2" key="1">
    <citation type="submission" date="2024-02" db="EMBL/GenBank/DDBJ databases">
        <authorList>
            <consortium name="ELIXIR-Norway"/>
            <consortium name="Elixir Norway"/>
        </authorList>
    </citation>
    <scope>NUCLEOTIDE SEQUENCE</scope>
</reference>
<sequence length="531" mass="60221">MEQVEDGKGIGALEVLKKEKSSEEFRALLSEQPDDEIAVLGKIATDTTLEFLFPNAKSMCRVVGVGLDYSHVILSTKLSVTVFGTSMQEWLEARTRALDESSGYLGMVFKFPVLQPAPQPPGELLTGQEASRKFGVGLEGTHVYYSYAGGGKKVVARCPLLWELAIMLLRQKYEEEEHHRHHHVQGLSEKGETESTTEIERKSPTVVQDRWSELLSTYYKNREPICGAPRGKFRKIAQRVAVHPMADGSFTNMKNETIDPPLDLADAQISAHLIFNFSYNSDDMGNERKIEVTNRTKCDLGEHGFKVDETDRFGWYQDDIRISLQCKEESNPSMLQGYEFSGGGVERRLAENSSIDDDDEQHLDTNTDVLHELEHSNGFTEGLLISKIMEEERATGDTAIMEQTFNFLGKQNLGGFCALNHSCGSTVTYTLMFKTTLPDSIWKPSVRKSLLNCGLCLPVWGEVMGSWELLNEVECASYQLKVERRLQEKLNKALPEEERTYRNDMFMRNTVRQMYKVPLFVNHTMSYFLVR</sequence>
<proteinExistence type="predicted"/>
<protein>
    <submittedName>
        <fullName evidence="2">Uncharacterized protein</fullName>
    </submittedName>
</protein>
<evidence type="ECO:0000256" key="1">
    <source>
        <dbReference type="SAM" id="MobiDB-lite"/>
    </source>
</evidence>
<keyword evidence="3" id="KW-1185">Reference proteome</keyword>
<organism evidence="2 3">
    <name type="scientific">Sphagnum jensenii</name>
    <dbReference type="NCBI Taxonomy" id="128206"/>
    <lineage>
        <taxon>Eukaryota</taxon>
        <taxon>Viridiplantae</taxon>
        <taxon>Streptophyta</taxon>
        <taxon>Embryophyta</taxon>
        <taxon>Bryophyta</taxon>
        <taxon>Sphagnophytina</taxon>
        <taxon>Sphagnopsida</taxon>
        <taxon>Sphagnales</taxon>
        <taxon>Sphagnaceae</taxon>
        <taxon>Sphagnum</taxon>
    </lineage>
</organism>
<dbReference type="EMBL" id="OZ020100">
    <property type="protein sequence ID" value="CAK9273438.1"/>
    <property type="molecule type" value="Genomic_DNA"/>
</dbReference>
<accession>A0ABP0X2V2</accession>
<dbReference type="Proteomes" id="UP001497444">
    <property type="component" value="Chromosome 5"/>
</dbReference>
<name>A0ABP0X2V2_9BRYO</name>
<feature type="compositionally biased region" description="Basic and acidic residues" evidence="1">
    <location>
        <begin position="189"/>
        <end position="203"/>
    </location>
</feature>
<evidence type="ECO:0000313" key="3">
    <source>
        <dbReference type="Proteomes" id="UP001497444"/>
    </source>
</evidence>
<feature type="region of interest" description="Disordered" evidence="1">
    <location>
        <begin position="179"/>
        <end position="203"/>
    </location>
</feature>